<dbReference type="SMART" id="SM00382">
    <property type="entry name" value="AAA"/>
    <property type="match status" value="2"/>
</dbReference>
<keyword evidence="7" id="KW-0378">Hydrolase</keyword>
<proteinExistence type="inferred from homology"/>
<dbReference type="GO" id="GO:0003677">
    <property type="term" value="F:DNA binding"/>
    <property type="evidence" value="ECO:0007669"/>
    <property type="project" value="InterPro"/>
</dbReference>
<dbReference type="PANTHER" id="PTHR42855">
    <property type="entry name" value="ABC TRANSPORTER ATP-BINDING SUBUNIT"/>
    <property type="match status" value="1"/>
</dbReference>
<feature type="compositionally biased region" description="Low complexity" evidence="5">
    <location>
        <begin position="528"/>
        <end position="555"/>
    </location>
</feature>
<comment type="similarity">
    <text evidence="4">Belongs to the ABC transporter superfamily. ABCF family. Uup subfamily.</text>
</comment>
<dbReference type="EC" id="3.6.3.-" evidence="7"/>
<dbReference type="PANTHER" id="PTHR42855:SF1">
    <property type="entry name" value="ABC TRANSPORTER DOMAIN-CONTAINING PROTEIN"/>
    <property type="match status" value="1"/>
</dbReference>
<sequence>MRSRRGFSRCSEIDLARRARYATGMARAPLLQLTDISLTFGGNPVFQDLSLTVQQGDRVALVGRNGSGKSTLMKVMAGFVEPDSGLVVSPAGTSVGYMEQDPDLSGFETLGEFAASGLAPEEVYKVEMAAEGLKFDPDRLVSTASGGERRRAALAKLMAHAPDLMLLDEPTNHLDIEAIAWLEAELSTTRAAFVLISHDRAFLRALTRATLWIDRGEVRRQERGFEHFEDWRETAWAAEDEARHKLDRKIKAEARWAVEGISARRKRNMGRVRALADLRAERAGQIRRQGTAALELDSAQQSGKRVIDAKEISKSFGERVILQPFDLRILRGDRVAFVGPNGAGKTTLIKMLTGEIAPDTGEVKLGTNLDMAVFDQARSAIDDSVSLWDALTADPSMRVSGRADQVMVRGNPRHVVAYLKDFLFDDAQARAPVGSLSGGEKARLLLARIMAQPSNLLVLDEPTNDLDVETLDLLQDILGEYDGTVLLVSHDRDFIDRVATTTVALEGDGKATVYPGGWSDYQAQRQETTPSAVAKPAAASKPSSTPSAPATPVEKAAAAKSGLTFSEKKRLEALPGIMERLEAEIGKLQDFLSDPDLFTSAPAKFQKASDGLVERQDALASAEEEWLALAERDQTA</sequence>
<dbReference type="KEGG" id="pami:JCM7686_1938"/>
<feature type="domain" description="ABC transporter" evidence="6">
    <location>
        <begin position="31"/>
        <end position="240"/>
    </location>
</feature>
<keyword evidence="2 7" id="KW-0067">ATP-binding</keyword>
<gene>
    <name evidence="7" type="ORF">JCM7686_1938</name>
</gene>
<dbReference type="PROSITE" id="PS50893">
    <property type="entry name" value="ABC_TRANSPORTER_2"/>
    <property type="match status" value="2"/>
</dbReference>
<dbReference type="Gene3D" id="1.10.287.380">
    <property type="entry name" value="Valyl-tRNA synthetase, C-terminal domain"/>
    <property type="match status" value="1"/>
</dbReference>
<dbReference type="Proteomes" id="UP000015480">
    <property type="component" value="Chromosome"/>
</dbReference>
<evidence type="ECO:0000313" key="7">
    <source>
        <dbReference type="EMBL" id="AGT09039.1"/>
    </source>
</evidence>
<dbReference type="PATRIC" id="fig|1367847.3.peg.1930"/>
<dbReference type="GO" id="GO:0016887">
    <property type="term" value="F:ATP hydrolysis activity"/>
    <property type="evidence" value="ECO:0007669"/>
    <property type="project" value="InterPro"/>
</dbReference>
<comment type="catalytic activity">
    <reaction evidence="3">
        <text>ATP + H2O = ADP + phosphate + H(+)</text>
        <dbReference type="Rhea" id="RHEA:13065"/>
        <dbReference type="ChEBI" id="CHEBI:15377"/>
        <dbReference type="ChEBI" id="CHEBI:15378"/>
        <dbReference type="ChEBI" id="CHEBI:30616"/>
        <dbReference type="ChEBI" id="CHEBI:43474"/>
        <dbReference type="ChEBI" id="CHEBI:456216"/>
    </reaction>
</comment>
<accession>S5XNZ3</accession>
<name>S5XNZ3_PARAH</name>
<dbReference type="Pfam" id="PF00005">
    <property type="entry name" value="ABC_tran"/>
    <property type="match status" value="2"/>
</dbReference>
<organism evidence="7 8">
    <name type="scientific">Paracoccus aminophilus JCM 7686</name>
    <dbReference type="NCBI Taxonomy" id="1367847"/>
    <lineage>
        <taxon>Bacteria</taxon>
        <taxon>Pseudomonadati</taxon>
        <taxon>Pseudomonadota</taxon>
        <taxon>Alphaproteobacteria</taxon>
        <taxon>Rhodobacterales</taxon>
        <taxon>Paracoccaceae</taxon>
        <taxon>Paracoccus</taxon>
    </lineage>
</organism>
<dbReference type="HOGENOM" id="CLU_000604_36_0_5"/>
<evidence type="ECO:0000256" key="3">
    <source>
        <dbReference type="ARBA" id="ARBA00049360"/>
    </source>
</evidence>
<evidence type="ECO:0000256" key="4">
    <source>
        <dbReference type="ARBA" id="ARBA00061478"/>
    </source>
</evidence>
<dbReference type="InterPro" id="IPR017871">
    <property type="entry name" value="ABC_transporter-like_CS"/>
</dbReference>
<dbReference type="PROSITE" id="PS00211">
    <property type="entry name" value="ABC_TRANSPORTER_1"/>
    <property type="match status" value="1"/>
</dbReference>
<feature type="domain" description="ABC transporter" evidence="6">
    <location>
        <begin position="307"/>
        <end position="541"/>
    </location>
</feature>
<dbReference type="GO" id="GO:0005524">
    <property type="term" value="F:ATP binding"/>
    <property type="evidence" value="ECO:0007669"/>
    <property type="project" value="UniProtKB-KW"/>
</dbReference>
<dbReference type="Pfam" id="PF16326">
    <property type="entry name" value="ABC_tran_CTD"/>
    <property type="match status" value="1"/>
</dbReference>
<keyword evidence="8" id="KW-1185">Reference proteome</keyword>
<dbReference type="CDD" id="cd03221">
    <property type="entry name" value="ABCF_EF-3"/>
    <property type="match status" value="2"/>
</dbReference>
<evidence type="ECO:0000313" key="8">
    <source>
        <dbReference type="Proteomes" id="UP000015480"/>
    </source>
</evidence>
<dbReference type="EMBL" id="CP006650">
    <property type="protein sequence ID" value="AGT09039.1"/>
    <property type="molecule type" value="Genomic_DNA"/>
</dbReference>
<dbReference type="InterPro" id="IPR003593">
    <property type="entry name" value="AAA+_ATPase"/>
</dbReference>
<dbReference type="InterPro" id="IPR032524">
    <property type="entry name" value="ABC_tran_C"/>
</dbReference>
<dbReference type="InterPro" id="IPR051309">
    <property type="entry name" value="ABCF_ATPase"/>
</dbReference>
<dbReference type="InterPro" id="IPR003439">
    <property type="entry name" value="ABC_transporter-like_ATP-bd"/>
</dbReference>
<dbReference type="SUPFAM" id="SSF52540">
    <property type="entry name" value="P-loop containing nucleoside triphosphate hydrolases"/>
    <property type="match status" value="2"/>
</dbReference>
<protein>
    <submittedName>
        <fullName evidence="7">ABC transporter, ATP-binding protein</fullName>
        <ecNumber evidence="7">3.6.3.-</ecNumber>
    </submittedName>
</protein>
<feature type="region of interest" description="Disordered" evidence="5">
    <location>
        <begin position="526"/>
        <end position="555"/>
    </location>
</feature>
<keyword evidence="1" id="KW-0547">Nucleotide-binding</keyword>
<dbReference type="InterPro" id="IPR027417">
    <property type="entry name" value="P-loop_NTPase"/>
</dbReference>
<dbReference type="Gene3D" id="3.40.50.300">
    <property type="entry name" value="P-loop containing nucleotide triphosphate hydrolases"/>
    <property type="match status" value="2"/>
</dbReference>
<dbReference type="AlphaFoldDB" id="S5XNZ3"/>
<evidence type="ECO:0000256" key="1">
    <source>
        <dbReference type="ARBA" id="ARBA00022741"/>
    </source>
</evidence>
<dbReference type="STRING" id="1367847.JCM7686_1938"/>
<reference evidence="7 8" key="1">
    <citation type="journal article" date="2014" name="BMC Genomics">
        <title>Architecture and functions of a multipartite genome of the methylotrophic bacterium Paracoccus aminophilus JCM 7686, containing primary and secondary chromids.</title>
        <authorList>
            <person name="Dziewit L."/>
            <person name="Czarnecki J."/>
            <person name="Wibberg D."/>
            <person name="Radlinska M."/>
            <person name="Mrozek P."/>
            <person name="Szymczak M."/>
            <person name="Schluter A."/>
            <person name="Puhler A."/>
            <person name="Bartosik D."/>
        </authorList>
    </citation>
    <scope>NUCLEOTIDE SEQUENCE [LARGE SCALE GENOMIC DNA]</scope>
    <source>
        <strain evidence="7">JCM 7686</strain>
    </source>
</reference>
<dbReference type="FunFam" id="3.40.50.300:FF:000309">
    <property type="entry name" value="ABC transporter ATP-binding protein"/>
    <property type="match status" value="1"/>
</dbReference>
<dbReference type="eggNOG" id="COG0488">
    <property type="taxonomic scope" value="Bacteria"/>
</dbReference>
<evidence type="ECO:0000259" key="6">
    <source>
        <dbReference type="PROSITE" id="PS50893"/>
    </source>
</evidence>
<evidence type="ECO:0000256" key="2">
    <source>
        <dbReference type="ARBA" id="ARBA00022840"/>
    </source>
</evidence>
<dbReference type="InterPro" id="IPR037118">
    <property type="entry name" value="Val-tRNA_synth_C_sf"/>
</dbReference>
<evidence type="ECO:0000256" key="5">
    <source>
        <dbReference type="SAM" id="MobiDB-lite"/>
    </source>
</evidence>